<dbReference type="InterPro" id="IPR023170">
    <property type="entry name" value="HhH_base_excis_C"/>
</dbReference>
<evidence type="ECO:0000313" key="3">
    <source>
        <dbReference type="Proteomes" id="UP000218899"/>
    </source>
</evidence>
<dbReference type="AlphaFoldDB" id="A0A1B4VGB4"/>
<dbReference type="KEGG" id="sva:SVA_3299"/>
<dbReference type="Pfam" id="PF00730">
    <property type="entry name" value="HhH-GPD"/>
    <property type="match status" value="1"/>
</dbReference>
<dbReference type="SMART" id="SM00478">
    <property type="entry name" value="ENDO3c"/>
    <property type="match status" value="1"/>
</dbReference>
<keyword evidence="2" id="KW-0378">Hydrolase</keyword>
<gene>
    <name evidence="2" type="ORF">SVA_3299</name>
</gene>
<dbReference type="Gene3D" id="1.10.1670.10">
    <property type="entry name" value="Helix-hairpin-Helix base-excision DNA repair enzymes (C-terminal)"/>
    <property type="match status" value="1"/>
</dbReference>
<dbReference type="EMBL" id="AP014936">
    <property type="protein sequence ID" value="BAU49847.1"/>
    <property type="molecule type" value="Genomic_DNA"/>
</dbReference>
<name>A0A1B4VGB4_9GAMM</name>
<keyword evidence="3" id="KW-1185">Reference proteome</keyword>
<dbReference type="OrthoDB" id="9802365at2"/>
<accession>A0A1B4VGB4</accession>
<keyword evidence="2" id="KW-0255">Endonuclease</keyword>
<dbReference type="PANTHER" id="PTHR47203:SF1">
    <property type="entry name" value="HYPOTHETICAL BASE EXCISION DNA REPAIR PROTEIN (EUROFUNG)"/>
    <property type="match status" value="1"/>
</dbReference>
<sequence length="270" mass="30455">MTITSPLARGARDRLDELDRRLEKAYGTPEAVLGNKEDPLDEAIYIILSFQTDLARFGATWDRLKTTYPSWEALERAPVPQVARVLREGGLHRQKARTLKRLVTEVRRIAGELSLNLLRDMTDEEAEQILTRLPGLSWKGARCVLLYSLGRNVFPVDGNTFRILKRVGVLRSSAIYRRRYLHDALQAAVPAARRRVLHVNLVIHGQRTCLPVAPQCPRCPIRSICAMKGLPRAARKAATGPFDLAAQTKRLRTLPANYRGAHLMAERPLK</sequence>
<dbReference type="Gene3D" id="1.10.340.30">
    <property type="entry name" value="Hypothetical protein, domain 2"/>
    <property type="match status" value="1"/>
</dbReference>
<protein>
    <submittedName>
        <fullName evidence="2">Endonuclease III</fullName>
    </submittedName>
</protein>
<reference evidence="2 3" key="1">
    <citation type="submission" date="2015-08" db="EMBL/GenBank/DDBJ databases">
        <title>Complete genome sequence of Sulfurifustis variabilis.</title>
        <authorList>
            <person name="Miura A."/>
            <person name="Kojima H."/>
            <person name="Fukui M."/>
        </authorList>
    </citation>
    <scope>NUCLEOTIDE SEQUENCE [LARGE SCALE GENOMIC DNA]</scope>
    <source>
        <strain evidence="3">skN76</strain>
    </source>
</reference>
<dbReference type="CDD" id="cd00056">
    <property type="entry name" value="ENDO3c"/>
    <property type="match status" value="1"/>
</dbReference>
<dbReference type="GO" id="GO:0004519">
    <property type="term" value="F:endonuclease activity"/>
    <property type="evidence" value="ECO:0007669"/>
    <property type="project" value="UniProtKB-KW"/>
</dbReference>
<evidence type="ECO:0000259" key="1">
    <source>
        <dbReference type="SMART" id="SM00478"/>
    </source>
</evidence>
<dbReference type="PANTHER" id="PTHR47203">
    <property type="match status" value="1"/>
</dbReference>
<dbReference type="RefSeq" id="WP_096462206.1">
    <property type="nucleotide sequence ID" value="NZ_AP014936.1"/>
</dbReference>
<evidence type="ECO:0000313" key="2">
    <source>
        <dbReference type="EMBL" id="BAU49847.1"/>
    </source>
</evidence>
<organism evidence="2 3">
    <name type="scientific">Sulfurifustis variabilis</name>
    <dbReference type="NCBI Taxonomy" id="1675686"/>
    <lineage>
        <taxon>Bacteria</taxon>
        <taxon>Pseudomonadati</taxon>
        <taxon>Pseudomonadota</taxon>
        <taxon>Gammaproteobacteria</taxon>
        <taxon>Acidiferrobacterales</taxon>
        <taxon>Acidiferrobacteraceae</taxon>
        <taxon>Sulfurifustis</taxon>
    </lineage>
</organism>
<feature type="domain" description="HhH-GPD" evidence="1">
    <location>
        <begin position="48"/>
        <end position="207"/>
    </location>
</feature>
<dbReference type="GO" id="GO:0006284">
    <property type="term" value="P:base-excision repair"/>
    <property type="evidence" value="ECO:0007669"/>
    <property type="project" value="InterPro"/>
</dbReference>
<dbReference type="PIRSF" id="PIRSF001435">
    <property type="entry name" value="Nth"/>
    <property type="match status" value="1"/>
</dbReference>
<dbReference type="InterPro" id="IPR003265">
    <property type="entry name" value="HhH-GPD_domain"/>
</dbReference>
<proteinExistence type="predicted"/>
<dbReference type="SUPFAM" id="SSF48150">
    <property type="entry name" value="DNA-glycosylase"/>
    <property type="match status" value="1"/>
</dbReference>
<dbReference type="Proteomes" id="UP000218899">
    <property type="component" value="Chromosome"/>
</dbReference>
<dbReference type="InterPro" id="IPR011257">
    <property type="entry name" value="DNA_glycosylase"/>
</dbReference>
<keyword evidence="2" id="KW-0540">Nuclease</keyword>